<proteinExistence type="inferred from homology"/>
<name>A0A485L3U0_9STRA</name>
<comment type="similarity">
    <text evidence="1 7">Belongs to the ATP-dependent AMP-binding enzyme family.</text>
</comment>
<evidence type="ECO:0000256" key="7">
    <source>
        <dbReference type="RuleBase" id="RU369030"/>
    </source>
</evidence>
<dbReference type="InterPro" id="IPR045311">
    <property type="entry name" value="LC-FACS_euk"/>
</dbReference>
<dbReference type="CDD" id="cd05927">
    <property type="entry name" value="LC-FACS_euk"/>
    <property type="match status" value="1"/>
</dbReference>
<dbReference type="EMBL" id="VJMH01005743">
    <property type="protein sequence ID" value="KAF0693243.1"/>
    <property type="molecule type" value="Genomic_DNA"/>
</dbReference>
<organism evidence="10 11">
    <name type="scientific">Aphanomyces stellatus</name>
    <dbReference type="NCBI Taxonomy" id="120398"/>
    <lineage>
        <taxon>Eukaryota</taxon>
        <taxon>Sar</taxon>
        <taxon>Stramenopiles</taxon>
        <taxon>Oomycota</taxon>
        <taxon>Saprolegniomycetes</taxon>
        <taxon>Saprolegniales</taxon>
        <taxon>Verrucalvaceae</taxon>
        <taxon>Aphanomyces</taxon>
    </lineage>
</organism>
<dbReference type="Proteomes" id="UP000332933">
    <property type="component" value="Unassembled WGS sequence"/>
</dbReference>
<keyword evidence="3 7" id="KW-0547">Nucleotide-binding</keyword>
<dbReference type="SUPFAM" id="SSF56801">
    <property type="entry name" value="Acetyl-CoA synthetase-like"/>
    <property type="match status" value="1"/>
</dbReference>
<reference evidence="9" key="2">
    <citation type="submission" date="2019-06" db="EMBL/GenBank/DDBJ databases">
        <title>Genomics analysis of Aphanomyces spp. identifies a new class of oomycete effector associated with host adaptation.</title>
        <authorList>
            <person name="Gaulin E."/>
        </authorList>
    </citation>
    <scope>NUCLEOTIDE SEQUENCE</scope>
    <source>
        <strain evidence="9">CBS 578.67</strain>
    </source>
</reference>
<dbReference type="AlphaFoldDB" id="A0A485L3U0"/>
<sequence length="651" mass="70715">MGATESTSSRIFSQEIPNSAAPGFGPIRVALEGLPIADHTCTLWENFKVGLGKSGNEQYLGTRSRDASGKAGAYTWISYNQAHERSERIATGFHSHLKVQRQEMVGIFSKNRAEWILTENACNRMSYVVVPLYDTLGPKVIPFIVNHTNMRVLVCSSDLVATVLSVKGECPTLEHIVSMDSSITAHQRSEAESKGVKLVTLTELEQVPDATVSPSPPTPDDISTICYTSGTTGDPKGAILTHRSVTTASLLLAKRADLRSHIIHISYLPLPHVFERAVSVAVAGLGASIGFYQGDVAYLMDDMAELRPHLFVSVPRLFNRVYDKIVQGVSAAGGIKKLMFDYAYESKRQGLAEGATTHALWDALVFSKIQAILGGRVELIVSGSAPLSANVKEFLKIAFGCRVEEGYGLTETVAAATLSFADIPTGPHIGTPVPNVQIRLADVPEMNYTSADKPRPRGEICVRGNNIFSGYYKDPEKTAECLSADGWLSTGDIGAWNADGTISIIDRKKNIFKLAQGEYVAAEKIENIYAKSPFVAQIFLYGDSFQSCLVAVVVPDPDVVVSWAANNNIPDGSNLAKMVARPDLKAAILKSMADVAKEAKLNGFECVKDIHVHPDVFTVENELVTPTFKLKRPQLKAHFQPQIDAMYAGLK</sequence>
<dbReference type="OrthoDB" id="1700726at2759"/>
<dbReference type="Pfam" id="PF00501">
    <property type="entry name" value="AMP-binding"/>
    <property type="match status" value="1"/>
</dbReference>
<dbReference type="InterPro" id="IPR042099">
    <property type="entry name" value="ANL_N_sf"/>
</dbReference>
<comment type="function">
    <text evidence="7">Catalyzes the conversion of long-chain fatty acids to their active form acyl-CoAs for both synthesis of cellular lipids, and degradation via beta-oxidation.</text>
</comment>
<evidence type="ECO:0000259" key="8">
    <source>
        <dbReference type="Pfam" id="PF00501"/>
    </source>
</evidence>
<evidence type="ECO:0000256" key="3">
    <source>
        <dbReference type="ARBA" id="ARBA00022741"/>
    </source>
</evidence>
<dbReference type="EMBL" id="CAADRA010005764">
    <property type="protein sequence ID" value="VFT92555.1"/>
    <property type="molecule type" value="Genomic_DNA"/>
</dbReference>
<evidence type="ECO:0000256" key="4">
    <source>
        <dbReference type="ARBA" id="ARBA00022832"/>
    </source>
</evidence>
<dbReference type="PANTHER" id="PTHR43272">
    <property type="entry name" value="LONG-CHAIN-FATTY-ACID--COA LIGASE"/>
    <property type="match status" value="1"/>
</dbReference>
<gene>
    <name evidence="10" type="primary">Aste57867_15767</name>
    <name evidence="9" type="ORF">As57867_015711</name>
    <name evidence="10" type="ORF">ASTE57867_15767</name>
</gene>
<dbReference type="InterPro" id="IPR000873">
    <property type="entry name" value="AMP-dep_synth/lig_dom"/>
</dbReference>
<evidence type="ECO:0000313" key="10">
    <source>
        <dbReference type="EMBL" id="VFT92555.1"/>
    </source>
</evidence>
<protein>
    <recommendedName>
        <fullName evidence="6 7">Long-chain-fatty-acid--CoA ligase</fullName>
        <ecNumber evidence="6 7">6.2.1.3</ecNumber>
    </recommendedName>
</protein>
<keyword evidence="7" id="KW-0443">Lipid metabolism</keyword>
<dbReference type="GO" id="GO:0005783">
    <property type="term" value="C:endoplasmic reticulum"/>
    <property type="evidence" value="ECO:0007669"/>
    <property type="project" value="TreeGrafter"/>
</dbReference>
<evidence type="ECO:0000256" key="2">
    <source>
        <dbReference type="ARBA" id="ARBA00022598"/>
    </source>
</evidence>
<evidence type="ECO:0000313" key="11">
    <source>
        <dbReference type="Proteomes" id="UP000332933"/>
    </source>
</evidence>
<comment type="catalytic activity">
    <reaction evidence="7">
        <text>a long-chain fatty acid + ATP + CoA = a long-chain fatty acyl-CoA + AMP + diphosphate</text>
        <dbReference type="Rhea" id="RHEA:15421"/>
        <dbReference type="ChEBI" id="CHEBI:30616"/>
        <dbReference type="ChEBI" id="CHEBI:33019"/>
        <dbReference type="ChEBI" id="CHEBI:57287"/>
        <dbReference type="ChEBI" id="CHEBI:57560"/>
        <dbReference type="ChEBI" id="CHEBI:83139"/>
        <dbReference type="ChEBI" id="CHEBI:456215"/>
        <dbReference type="EC" id="6.2.1.3"/>
    </reaction>
</comment>
<keyword evidence="4 7" id="KW-0276">Fatty acid metabolism</keyword>
<accession>A0A485L3U0</accession>
<evidence type="ECO:0000256" key="5">
    <source>
        <dbReference type="ARBA" id="ARBA00022840"/>
    </source>
</evidence>
<dbReference type="GO" id="GO:0004467">
    <property type="term" value="F:long-chain fatty acid-CoA ligase activity"/>
    <property type="evidence" value="ECO:0007669"/>
    <property type="project" value="UniProtKB-EC"/>
</dbReference>
<reference evidence="10 11" key="1">
    <citation type="submission" date="2019-03" db="EMBL/GenBank/DDBJ databases">
        <authorList>
            <person name="Gaulin E."/>
            <person name="Dumas B."/>
        </authorList>
    </citation>
    <scope>NUCLEOTIDE SEQUENCE [LARGE SCALE GENOMIC DNA]</scope>
    <source>
        <strain evidence="10">CBS 568.67</strain>
    </source>
</reference>
<dbReference type="InterPro" id="IPR020845">
    <property type="entry name" value="AMP-binding_CS"/>
</dbReference>
<dbReference type="PANTHER" id="PTHR43272:SF33">
    <property type="entry name" value="AMP-BINDING DOMAIN-CONTAINING PROTEIN-RELATED"/>
    <property type="match status" value="1"/>
</dbReference>
<dbReference type="PROSITE" id="PS00455">
    <property type="entry name" value="AMP_BINDING"/>
    <property type="match status" value="1"/>
</dbReference>
<evidence type="ECO:0000256" key="1">
    <source>
        <dbReference type="ARBA" id="ARBA00006432"/>
    </source>
</evidence>
<dbReference type="GO" id="GO:0016020">
    <property type="term" value="C:membrane"/>
    <property type="evidence" value="ECO:0007669"/>
    <property type="project" value="TreeGrafter"/>
</dbReference>
<keyword evidence="11" id="KW-1185">Reference proteome</keyword>
<keyword evidence="2 7" id="KW-0436">Ligase</keyword>
<evidence type="ECO:0000256" key="6">
    <source>
        <dbReference type="ARBA" id="ARBA00026121"/>
    </source>
</evidence>
<keyword evidence="5 7" id="KW-0067">ATP-binding</keyword>
<dbReference type="Gene3D" id="3.40.50.12780">
    <property type="entry name" value="N-terminal domain of ligase-like"/>
    <property type="match status" value="1"/>
</dbReference>
<dbReference type="EC" id="6.2.1.3" evidence="6 7"/>
<evidence type="ECO:0000313" key="9">
    <source>
        <dbReference type="EMBL" id="KAF0693243.1"/>
    </source>
</evidence>
<dbReference type="GO" id="GO:0005524">
    <property type="term" value="F:ATP binding"/>
    <property type="evidence" value="ECO:0007669"/>
    <property type="project" value="UniProtKB-KW"/>
</dbReference>
<feature type="domain" description="AMP-dependent synthetase/ligase" evidence="8">
    <location>
        <begin position="72"/>
        <end position="472"/>
    </location>
</feature>